<feature type="domain" description="FCP1 homology" evidence="2">
    <location>
        <begin position="101"/>
        <end position="265"/>
    </location>
</feature>
<comment type="similarity">
    <text evidence="1">Belongs to the TIM50 family.</text>
</comment>
<dbReference type="EMBL" id="MNPJ01000019">
    <property type="protein sequence ID" value="OQS54628.1"/>
    <property type="molecule type" value="Genomic_DNA"/>
</dbReference>
<evidence type="ECO:0000259" key="2">
    <source>
        <dbReference type="PROSITE" id="PS50969"/>
    </source>
</evidence>
<dbReference type="InterPro" id="IPR050365">
    <property type="entry name" value="TIM50"/>
</dbReference>
<evidence type="ECO:0000313" key="3">
    <source>
        <dbReference type="EMBL" id="OQS54628.1"/>
    </source>
</evidence>
<reference evidence="3 4" key="1">
    <citation type="journal article" date="2017" name="Environ. Microbiol.">
        <title>Decay of the glycolytic pathway and adaptation to intranuclear parasitism within Enterocytozoonidae microsporidia.</title>
        <authorList>
            <person name="Wiredu Boakye D."/>
            <person name="Jaroenlak P."/>
            <person name="Prachumwat A."/>
            <person name="Williams T.A."/>
            <person name="Bateman K.S."/>
            <person name="Itsathitphaisarn O."/>
            <person name="Sritunyalucksana K."/>
            <person name="Paszkiewicz K.H."/>
            <person name="Moore K.A."/>
            <person name="Stentiford G.D."/>
            <person name="Williams B.A."/>
        </authorList>
    </citation>
    <scope>NUCLEOTIDE SEQUENCE [LARGE SCALE GENOMIC DNA]</scope>
    <source>
        <strain evidence="3 4">TH1</strain>
    </source>
</reference>
<evidence type="ECO:0000256" key="1">
    <source>
        <dbReference type="RuleBase" id="RU365079"/>
    </source>
</evidence>
<dbReference type="InterPro" id="IPR036412">
    <property type="entry name" value="HAD-like_sf"/>
</dbReference>
<dbReference type="InterPro" id="IPR023214">
    <property type="entry name" value="HAD_sf"/>
</dbReference>
<comment type="subcellular location">
    <subcellularLocation>
        <location evidence="1">Mitochondrion inner membrane</location>
        <topology evidence="1">Single-pass membrane protein</topology>
    </subcellularLocation>
</comment>
<comment type="subunit">
    <text evidence="1">Component of the TIM23 complex.</text>
</comment>
<protein>
    <recommendedName>
        <fullName evidence="1">Mitochondrial import inner membrane translocase subunit TIM50</fullName>
    </recommendedName>
</protein>
<dbReference type="Gene3D" id="3.40.50.1000">
    <property type="entry name" value="HAD superfamily/HAD-like"/>
    <property type="match status" value="1"/>
</dbReference>
<dbReference type="PANTHER" id="PTHR12210">
    <property type="entry name" value="DULLARD PROTEIN PHOSPHATASE"/>
    <property type="match status" value="1"/>
</dbReference>
<dbReference type="InterPro" id="IPR004274">
    <property type="entry name" value="FCP1_dom"/>
</dbReference>
<dbReference type="FunFam" id="3.40.50.1000:FF:000093">
    <property type="entry name" value="NLI interacting factor-like phosphatase family protein"/>
    <property type="match status" value="1"/>
</dbReference>
<keyword evidence="1" id="KW-0813">Transport</keyword>
<dbReference type="OrthoDB" id="277011at2759"/>
<dbReference type="Pfam" id="PF03031">
    <property type="entry name" value="NIF"/>
    <property type="match status" value="1"/>
</dbReference>
<dbReference type="PROSITE" id="PS50969">
    <property type="entry name" value="FCP1"/>
    <property type="match status" value="1"/>
</dbReference>
<dbReference type="CDD" id="cd07521">
    <property type="entry name" value="HAD_FCP1-like"/>
    <property type="match status" value="1"/>
</dbReference>
<keyword evidence="1" id="KW-0811">Translocation</keyword>
<keyword evidence="1" id="KW-0653">Protein transport</keyword>
<sequence>MQSIKKFFKKLVCCSSNIRVELKTEKTKIERKDCQEHTKFLSLADLQQFQINGINYFLTKNTLKLNVIEPVATLKPHDFIGYKHEDIFPHEAILENVLPEKNTEKPTLVLDLDHTLVYPSSEKLSNYDFTVNVTYNKKVHKMYFIKRPGLEEFLKNLSEHYELVLYTAGIMQYALKVLKYIDPERRILYCLDRSYCSILSKNGISKDFYVKNLNILGRDLSKTIIVDDKQASYVMHPNNGQTIPGFFGQQSDNALFLLAEYLIKIKDINNFKEREQLSFD</sequence>
<accession>A0A1W0E5Y9</accession>
<dbReference type="STRING" id="646526.A0A1W0E5Y9"/>
<dbReference type="SUPFAM" id="SSF56784">
    <property type="entry name" value="HAD-like"/>
    <property type="match status" value="1"/>
</dbReference>
<organism evidence="3 4">
    <name type="scientific">Ecytonucleospora hepatopenaei</name>
    <dbReference type="NCBI Taxonomy" id="646526"/>
    <lineage>
        <taxon>Eukaryota</taxon>
        <taxon>Fungi</taxon>
        <taxon>Fungi incertae sedis</taxon>
        <taxon>Microsporidia</taxon>
        <taxon>Enterocytozoonidae</taxon>
        <taxon>Ecytonucleospora</taxon>
    </lineage>
</organism>
<gene>
    <name evidence="3" type="primary">PSR2</name>
    <name evidence="3" type="ORF">EHP00_129</name>
</gene>
<dbReference type="GO" id="GO:0015031">
    <property type="term" value="P:protein transport"/>
    <property type="evidence" value="ECO:0007669"/>
    <property type="project" value="UniProtKB-KW"/>
</dbReference>
<evidence type="ECO:0000313" key="4">
    <source>
        <dbReference type="Proteomes" id="UP000192758"/>
    </source>
</evidence>
<dbReference type="Proteomes" id="UP000192758">
    <property type="component" value="Unassembled WGS sequence"/>
</dbReference>
<comment type="caution">
    <text evidence="3">The sequence shown here is derived from an EMBL/GenBank/DDBJ whole genome shotgun (WGS) entry which is preliminary data.</text>
</comment>
<keyword evidence="4" id="KW-1185">Reference proteome</keyword>
<proteinExistence type="inferred from homology"/>
<dbReference type="GO" id="GO:0005744">
    <property type="term" value="C:TIM23 mitochondrial import inner membrane translocase complex"/>
    <property type="evidence" value="ECO:0007669"/>
    <property type="project" value="UniProtKB-UniRule"/>
</dbReference>
<name>A0A1W0E5Y9_9MICR</name>
<dbReference type="SMART" id="SM00577">
    <property type="entry name" value="CPDc"/>
    <property type="match status" value="1"/>
</dbReference>
<dbReference type="AlphaFoldDB" id="A0A1W0E5Y9"/>
<keyword evidence="1" id="KW-0809">Transit peptide</keyword>
<keyword evidence="1" id="KW-0496">Mitochondrion</keyword>
<comment type="function">
    <text evidence="1">Essential component of the TIM23 complex, a complex that mediates the translocation of transit peptide-containing proteins across the mitochondrial inner membrane.</text>
</comment>
<dbReference type="VEuPathDB" id="MicrosporidiaDB:EHP00_129"/>